<evidence type="ECO:0000313" key="2">
    <source>
        <dbReference type="EMBL" id="TCN72066.1"/>
    </source>
</evidence>
<dbReference type="Proteomes" id="UP000294830">
    <property type="component" value="Unassembled WGS sequence"/>
</dbReference>
<proteinExistence type="predicted"/>
<dbReference type="EMBL" id="SLWB01000002">
    <property type="protein sequence ID" value="TCN72066.1"/>
    <property type="molecule type" value="Genomic_DNA"/>
</dbReference>
<evidence type="ECO:0000313" key="3">
    <source>
        <dbReference type="Proteomes" id="UP000294830"/>
    </source>
</evidence>
<evidence type="ECO:0000259" key="1">
    <source>
        <dbReference type="Pfam" id="PF12697"/>
    </source>
</evidence>
<feature type="domain" description="AB hydrolase-1" evidence="1">
    <location>
        <begin position="42"/>
        <end position="206"/>
    </location>
</feature>
<dbReference type="InterPro" id="IPR029058">
    <property type="entry name" value="AB_hydrolase_fold"/>
</dbReference>
<keyword evidence="3" id="KW-1185">Reference proteome</keyword>
<dbReference type="AlphaFoldDB" id="A0A4R2EW77"/>
<sequence length="215" mass="23732">MKTIYFLSGLGADERAFVSLQQNGITGKPIKWISPKKHESLREYCARLTNQLDADSGIVLVGVSFGGIVAQEISKLVKVDKVIILSSIKSVRELSWRLSVVRALGLYRLAPSGLLKWANLLARSYSFGTQTKAESELLGQIIKDTDSSFMKWAIGELMRWKGGAPNPAVVHIHGDKDRIFPIGRIRNAITIAGGSHFMIVNRAKEISELIEKEIG</sequence>
<dbReference type="Pfam" id="PF12697">
    <property type="entry name" value="Abhydrolase_6"/>
    <property type="match status" value="1"/>
</dbReference>
<protein>
    <submittedName>
        <fullName evidence="2">Pimeloyl-ACP methyl ester carboxylesterase</fullName>
    </submittedName>
</protein>
<name>A0A4R2EW77_9BACT</name>
<accession>A0A4R2EW77</accession>
<dbReference type="SUPFAM" id="SSF53474">
    <property type="entry name" value="alpha/beta-Hydrolases"/>
    <property type="match status" value="1"/>
</dbReference>
<organism evidence="2 3">
    <name type="scientific">Acetobacteroides hydrogenigenes</name>
    <dbReference type="NCBI Taxonomy" id="979970"/>
    <lineage>
        <taxon>Bacteria</taxon>
        <taxon>Pseudomonadati</taxon>
        <taxon>Bacteroidota</taxon>
        <taxon>Bacteroidia</taxon>
        <taxon>Bacteroidales</taxon>
        <taxon>Rikenellaceae</taxon>
        <taxon>Acetobacteroides</taxon>
    </lineage>
</organism>
<dbReference type="Gene3D" id="3.40.50.1820">
    <property type="entry name" value="alpha/beta hydrolase"/>
    <property type="match status" value="1"/>
</dbReference>
<dbReference type="OrthoDB" id="659408at2"/>
<dbReference type="InterPro" id="IPR000073">
    <property type="entry name" value="AB_hydrolase_1"/>
</dbReference>
<comment type="caution">
    <text evidence="2">The sequence shown here is derived from an EMBL/GenBank/DDBJ whole genome shotgun (WGS) entry which is preliminary data.</text>
</comment>
<dbReference type="RefSeq" id="WP_131838137.1">
    <property type="nucleotide sequence ID" value="NZ_SLWB01000002.1"/>
</dbReference>
<gene>
    <name evidence="2" type="ORF">CLV25_10227</name>
</gene>
<reference evidence="2 3" key="1">
    <citation type="submission" date="2019-03" db="EMBL/GenBank/DDBJ databases">
        <title>Genomic Encyclopedia of Archaeal and Bacterial Type Strains, Phase II (KMG-II): from individual species to whole genera.</title>
        <authorList>
            <person name="Goeker M."/>
        </authorList>
    </citation>
    <scope>NUCLEOTIDE SEQUENCE [LARGE SCALE GENOMIC DNA]</scope>
    <source>
        <strain evidence="2 3">RL-C</strain>
    </source>
</reference>